<sequence>MPLVFRILGVDQRVLMALSSEVADGGFAKRYSVGTGLTVSSSPSNPLRSPTLMNENSDSRPLPSRRGRFSLRQLLLAITMIALVLGNVVSILRLRKAESALAALRSESGYLSPTEDDSVAAIRAPSEIPLNYVFRVRVPEGTPFDYRLAYSTWLPKGKTQPDWYSMIAIRPGESLVTVRIAEDPRDERWKISTLVRDSGGVRRMGTTLPEAHTAIFRASHDVISTGVAGSMVTLPLGQPLRILDDRWLVGDESLLLSGDKPVNTDQIGVYAELQPIAR</sequence>
<keyword evidence="2" id="KW-0812">Transmembrane</keyword>
<keyword evidence="2" id="KW-0472">Membrane</keyword>
<evidence type="ECO:0000256" key="2">
    <source>
        <dbReference type="SAM" id="Phobius"/>
    </source>
</evidence>
<evidence type="ECO:0000313" key="4">
    <source>
        <dbReference type="Proteomes" id="UP000010959"/>
    </source>
</evidence>
<evidence type="ECO:0000256" key="1">
    <source>
        <dbReference type="SAM" id="MobiDB-lite"/>
    </source>
</evidence>
<dbReference type="PATRIC" id="fig|993516.3.peg.2063"/>
<dbReference type="EMBL" id="AMWG01000041">
    <property type="protein sequence ID" value="ELP34141.1"/>
    <property type="molecule type" value="Genomic_DNA"/>
</dbReference>
<dbReference type="AlphaFoldDB" id="L7CM42"/>
<accession>L7CM42</accession>
<reference evidence="3 4" key="1">
    <citation type="journal article" date="2013" name="Mar. Genomics">
        <title>Expression of sulfatases in Rhodopirellula baltica and the diversity of sulfatases in the genus Rhodopirellula.</title>
        <authorList>
            <person name="Wegner C.E."/>
            <person name="Richter-Heitmann T."/>
            <person name="Klindworth A."/>
            <person name="Klockow C."/>
            <person name="Richter M."/>
            <person name="Achstetter T."/>
            <person name="Glockner F.O."/>
            <person name="Harder J."/>
        </authorList>
    </citation>
    <scope>NUCLEOTIDE SEQUENCE [LARGE SCALE GENOMIC DNA]</scope>
    <source>
        <strain evidence="3 4">SWK14</strain>
    </source>
</reference>
<comment type="caution">
    <text evidence="3">The sequence shown here is derived from an EMBL/GenBank/DDBJ whole genome shotgun (WGS) entry which is preliminary data.</text>
</comment>
<evidence type="ECO:0000313" key="3">
    <source>
        <dbReference type="EMBL" id="ELP34141.1"/>
    </source>
</evidence>
<keyword evidence="2" id="KW-1133">Transmembrane helix</keyword>
<feature type="compositionally biased region" description="Polar residues" evidence="1">
    <location>
        <begin position="37"/>
        <end position="56"/>
    </location>
</feature>
<gene>
    <name evidence="3" type="ORF">RBSWK_01934</name>
</gene>
<name>L7CM42_RHOBT</name>
<dbReference type="Proteomes" id="UP000010959">
    <property type="component" value="Unassembled WGS sequence"/>
</dbReference>
<protein>
    <submittedName>
        <fullName evidence="3">Uncharacterized protein</fullName>
    </submittedName>
</protein>
<organism evidence="3 4">
    <name type="scientific">Rhodopirellula baltica SWK14</name>
    <dbReference type="NCBI Taxonomy" id="993516"/>
    <lineage>
        <taxon>Bacteria</taxon>
        <taxon>Pseudomonadati</taxon>
        <taxon>Planctomycetota</taxon>
        <taxon>Planctomycetia</taxon>
        <taxon>Pirellulales</taxon>
        <taxon>Pirellulaceae</taxon>
        <taxon>Rhodopirellula</taxon>
    </lineage>
</organism>
<feature type="region of interest" description="Disordered" evidence="1">
    <location>
        <begin position="37"/>
        <end position="64"/>
    </location>
</feature>
<proteinExistence type="predicted"/>
<feature type="transmembrane region" description="Helical" evidence="2">
    <location>
        <begin position="74"/>
        <end position="94"/>
    </location>
</feature>